<feature type="binding site" evidence="12">
    <location>
        <position position="282"/>
    </location>
    <ligand>
        <name>Zn(2+)</name>
        <dbReference type="ChEBI" id="CHEBI:29105"/>
    </ligand>
</feature>
<dbReference type="GO" id="GO:0103117">
    <property type="term" value="F:UDP-3-O-acyl-N-acetylglucosamine deacetylase activity"/>
    <property type="evidence" value="ECO:0007669"/>
    <property type="project" value="UniProtKB-EC"/>
</dbReference>
<keyword evidence="5 12" id="KW-0444">Lipid biosynthesis</keyword>
<dbReference type="Gene3D" id="3.30.1700.10">
    <property type="entry name" value="lpxc deacetylase, domain 2"/>
    <property type="match status" value="1"/>
</dbReference>
<protein>
    <recommendedName>
        <fullName evidence="4 12">UDP-3-O-acyl-N-acetylglucosamine deacetylase</fullName>
        <shortName evidence="12">UDP-3-O-acyl-GlcNAc deacetylase</shortName>
        <ecNumber evidence="4 12">3.5.1.108</ecNumber>
    </recommendedName>
    <alternativeName>
        <fullName evidence="12">UDP-3-O-[R-3-hydroxymyristoyl]-N-acetylglucosamine deacetylase</fullName>
    </alternativeName>
</protein>
<evidence type="ECO:0000256" key="2">
    <source>
        <dbReference type="ARBA" id="ARBA00002923"/>
    </source>
</evidence>
<dbReference type="PANTHER" id="PTHR33694:SF1">
    <property type="entry name" value="UDP-3-O-ACYL-N-ACETYLGLUCOSAMINE DEACETYLASE 1, MITOCHONDRIAL-RELATED"/>
    <property type="match status" value="1"/>
</dbReference>
<dbReference type="Gene3D" id="3.30.230.20">
    <property type="entry name" value="lpxc deacetylase, domain 1"/>
    <property type="match status" value="1"/>
</dbReference>
<keyword evidence="9 12" id="KW-0862">Zinc</keyword>
<feature type="active site" description="Proton donor" evidence="12">
    <location>
        <position position="305"/>
    </location>
</feature>
<evidence type="ECO:0000256" key="4">
    <source>
        <dbReference type="ARBA" id="ARBA00012745"/>
    </source>
</evidence>
<comment type="cofactor">
    <cofactor evidence="1 12">
        <name>Zn(2+)</name>
        <dbReference type="ChEBI" id="CHEBI:29105"/>
    </cofactor>
</comment>
<keyword evidence="10 12" id="KW-0443">Lipid metabolism</keyword>
<evidence type="ECO:0000256" key="1">
    <source>
        <dbReference type="ARBA" id="ARBA00001947"/>
    </source>
</evidence>
<evidence type="ECO:0000256" key="7">
    <source>
        <dbReference type="ARBA" id="ARBA00022723"/>
    </source>
</evidence>
<evidence type="ECO:0000256" key="6">
    <source>
        <dbReference type="ARBA" id="ARBA00022556"/>
    </source>
</evidence>
<comment type="pathway">
    <text evidence="3 12">Glycolipid biosynthesis; lipid IV(A) biosynthesis; lipid IV(A) from (3R)-3-hydroxytetradecanoyl-[acyl-carrier-protein] and UDP-N-acetyl-alpha-D-glucosamine: step 2/6.</text>
</comment>
<evidence type="ECO:0000256" key="12">
    <source>
        <dbReference type="HAMAP-Rule" id="MF_00388"/>
    </source>
</evidence>
<dbReference type="InterPro" id="IPR004463">
    <property type="entry name" value="UDP-acyl_GlcNac_deAcase"/>
</dbReference>
<keyword evidence="6 12" id="KW-0441">Lipid A biosynthesis</keyword>
<accession>A0ABX0K426</accession>
<keyword evidence="8 12" id="KW-0378">Hydrolase</keyword>
<dbReference type="PANTHER" id="PTHR33694">
    <property type="entry name" value="UDP-3-O-ACYL-N-ACETYLGLUCOSAMINE DEACETYLASE 1, MITOCHONDRIAL-RELATED"/>
    <property type="match status" value="1"/>
</dbReference>
<dbReference type="EMBL" id="WOSY01000011">
    <property type="protein sequence ID" value="NHN89380.1"/>
    <property type="molecule type" value="Genomic_DNA"/>
</dbReference>
<feature type="binding site" evidence="12">
    <location>
        <position position="119"/>
    </location>
    <ligand>
        <name>Zn(2+)</name>
        <dbReference type="ChEBI" id="CHEBI:29105"/>
    </ligand>
</feature>
<dbReference type="SUPFAM" id="SSF54211">
    <property type="entry name" value="Ribosomal protein S5 domain 2-like"/>
    <property type="match status" value="2"/>
</dbReference>
<comment type="caution">
    <text evidence="13">The sequence shown here is derived from an EMBL/GenBank/DDBJ whole genome shotgun (WGS) entry which is preliminary data.</text>
</comment>
<evidence type="ECO:0000256" key="8">
    <source>
        <dbReference type="ARBA" id="ARBA00022801"/>
    </source>
</evidence>
<dbReference type="HAMAP" id="MF_00388">
    <property type="entry name" value="LpxC"/>
    <property type="match status" value="1"/>
</dbReference>
<dbReference type="InterPro" id="IPR015870">
    <property type="entry name" value="UDP-acyl_N-AcGlcN_deAcase_N"/>
</dbReference>
<dbReference type="Pfam" id="PF03331">
    <property type="entry name" value="LpxC"/>
    <property type="match status" value="1"/>
</dbReference>
<reference evidence="13 14" key="1">
    <citation type="journal article" date="2020" name="Int. J. Syst. Evol. Microbiol.">
        <title>Novel acetic acid bacteria from cider fermentations: Acetobacter conturbans sp. nov. and Acetobacter fallax sp. nov.</title>
        <authorList>
            <person name="Sombolestani A.S."/>
            <person name="Cleenwerck I."/>
            <person name="Cnockaert M."/>
            <person name="Borremans W."/>
            <person name="Wieme A.D."/>
            <person name="De Vuyst L."/>
            <person name="Vandamme P."/>
        </authorList>
    </citation>
    <scope>NUCLEOTIDE SEQUENCE [LARGE SCALE GENOMIC DNA]</scope>
    <source>
        <strain evidence="13 14">LMG 1627</strain>
    </source>
</reference>
<sequence length="338" mass="36855">MESFSPDPVALLEREDEGFSSMLQDIASFPRSSKSTPTVTALQTTLRFPITCAGVGLHTGRNITLRIEPAPASTGVVFHRIDIAGTPIPARYDHVVETRLSTVIGSKDDHRNRVATIEHLMAALSGKGIDNARIFLDGPEVPVLDGSSADFLFLLDCAGRVKLEQPRREIEILKPVRVQEGSVFAELLPNARNELSLSMTIDFPARAIGRQSLGITLDEAAFRKEVSFCRTFTNRQEIDALRAAGLALGGSLENAIVVDEEKVLNPTGLRARDEFVRHKLLDAVGDLFLVGAHLRGRFVGHKSGHHLNNMLLRTLMADISAWRELPPASGIASSRQAA</sequence>
<dbReference type="InterPro" id="IPR011334">
    <property type="entry name" value="UDP-acyl_GlcNac_deAcase_C"/>
</dbReference>
<name>A0ABX0K426_9PROT</name>
<dbReference type="InterPro" id="IPR020568">
    <property type="entry name" value="Ribosomal_Su5_D2-typ_SF"/>
</dbReference>
<evidence type="ECO:0000313" key="13">
    <source>
        <dbReference type="EMBL" id="NHN89380.1"/>
    </source>
</evidence>
<comment type="function">
    <text evidence="2 12">Catalyzes the hydrolysis of UDP-3-O-myristoyl-N-acetylglucosamine to form UDP-3-O-myristoylglucosamine and acetate, the committed step in lipid A biosynthesis.</text>
</comment>
<proteinExistence type="inferred from homology"/>
<evidence type="ECO:0000256" key="5">
    <source>
        <dbReference type="ARBA" id="ARBA00022516"/>
    </source>
</evidence>
<gene>
    <name evidence="12" type="primary">lpxC</name>
    <name evidence="13" type="ORF">GOB81_12185</name>
</gene>
<dbReference type="Proteomes" id="UP000631653">
    <property type="component" value="Unassembled WGS sequence"/>
</dbReference>
<evidence type="ECO:0000313" key="14">
    <source>
        <dbReference type="Proteomes" id="UP000631653"/>
    </source>
</evidence>
<keyword evidence="7 12" id="KW-0479">Metal-binding</keyword>
<comment type="similarity">
    <text evidence="12">Belongs to the LpxC family.</text>
</comment>
<organism evidence="13 14">
    <name type="scientific">Acetobacter conturbans</name>
    <dbReference type="NCBI Taxonomy" id="1737472"/>
    <lineage>
        <taxon>Bacteria</taxon>
        <taxon>Pseudomonadati</taxon>
        <taxon>Pseudomonadota</taxon>
        <taxon>Alphaproteobacteria</taxon>
        <taxon>Acetobacterales</taxon>
        <taxon>Acetobacteraceae</taxon>
        <taxon>Acetobacter</taxon>
    </lineage>
</organism>
<dbReference type="EC" id="3.5.1.108" evidence="4 12"/>
<comment type="catalytic activity">
    <reaction evidence="11 12">
        <text>a UDP-3-O-[(3R)-3-hydroxyacyl]-N-acetyl-alpha-D-glucosamine + H2O = a UDP-3-O-[(3R)-3-hydroxyacyl]-alpha-D-glucosamine + acetate</text>
        <dbReference type="Rhea" id="RHEA:67816"/>
        <dbReference type="ChEBI" id="CHEBI:15377"/>
        <dbReference type="ChEBI" id="CHEBI:30089"/>
        <dbReference type="ChEBI" id="CHEBI:137740"/>
        <dbReference type="ChEBI" id="CHEBI:173225"/>
        <dbReference type="EC" id="3.5.1.108"/>
    </reaction>
</comment>
<evidence type="ECO:0000256" key="3">
    <source>
        <dbReference type="ARBA" id="ARBA00005002"/>
    </source>
</evidence>
<dbReference type="NCBIfam" id="TIGR00325">
    <property type="entry name" value="lpxC"/>
    <property type="match status" value="1"/>
</dbReference>
<evidence type="ECO:0000256" key="10">
    <source>
        <dbReference type="ARBA" id="ARBA00023098"/>
    </source>
</evidence>
<evidence type="ECO:0000256" key="11">
    <source>
        <dbReference type="ARBA" id="ARBA00024535"/>
    </source>
</evidence>
<keyword evidence="14" id="KW-1185">Reference proteome</keyword>
<dbReference type="RefSeq" id="WP_173570708.1">
    <property type="nucleotide sequence ID" value="NZ_WOSY01000011.1"/>
</dbReference>
<evidence type="ECO:0000256" key="9">
    <source>
        <dbReference type="ARBA" id="ARBA00022833"/>
    </source>
</evidence>
<feature type="binding site" evidence="12">
    <location>
        <position position="278"/>
    </location>
    <ligand>
        <name>Zn(2+)</name>
        <dbReference type="ChEBI" id="CHEBI:29105"/>
    </ligand>
</feature>